<reference evidence="2 3" key="1">
    <citation type="submission" date="2015-03" db="EMBL/GenBank/DDBJ databases">
        <title>Luteipulveratus halotolerans sp. nov., a novel actinobacterium (Dermacoccaceae) from Sarawak, Malaysia.</title>
        <authorList>
            <person name="Juboi H."/>
            <person name="Basik A."/>
            <person name="Shamsul S.S."/>
            <person name="Arnold P."/>
            <person name="Schmitt E.K."/>
            <person name="Sanglier J.-J."/>
            <person name="Yeo T."/>
        </authorList>
    </citation>
    <scope>NUCLEOTIDE SEQUENCE [LARGE SCALE GENOMIC DNA]</scope>
    <source>
        <strain evidence="2 3">MN07-A0370</strain>
    </source>
</reference>
<accession>A0A0K1JNN1</accession>
<feature type="region of interest" description="Disordered" evidence="1">
    <location>
        <begin position="209"/>
        <end position="247"/>
    </location>
</feature>
<dbReference type="KEGG" id="lmoi:VV02_24805"/>
<organism evidence="2 3">
    <name type="scientific">Luteipulveratus mongoliensis</name>
    <dbReference type="NCBI Taxonomy" id="571913"/>
    <lineage>
        <taxon>Bacteria</taxon>
        <taxon>Bacillati</taxon>
        <taxon>Actinomycetota</taxon>
        <taxon>Actinomycetes</taxon>
        <taxon>Micrococcales</taxon>
        <taxon>Dermacoccaceae</taxon>
        <taxon>Luteipulveratus</taxon>
    </lineage>
</organism>
<evidence type="ECO:0000256" key="1">
    <source>
        <dbReference type="SAM" id="MobiDB-lite"/>
    </source>
</evidence>
<evidence type="ECO:0000313" key="3">
    <source>
        <dbReference type="Proteomes" id="UP000066480"/>
    </source>
</evidence>
<gene>
    <name evidence="2" type="ORF">VV02_24805</name>
</gene>
<feature type="compositionally biased region" description="Polar residues" evidence="1">
    <location>
        <begin position="219"/>
        <end position="228"/>
    </location>
</feature>
<sequence>MNALTFRLLRTGGRRTHAALLLALLALLLTVVGTGCDTAGHSPLTPNAPTGKVADTTARDHPLREPLVLPTDPGAATEALRQRLIALWRPLLQKSGIRYLAVRFRATSDGHYGPEASMSIRFWGGPVAPATASGGLQSPAAAPAAHLERAARSSGWTRAGVSHGLSVRKGPFRLSGLCQMQDCWYEIAVDEIDQLLDSPTPARALRTPELEQFAAPRSGSDQSTSPTTRVPVDVRCPGKGGVTPSCR</sequence>
<name>A0A0K1JNN1_9MICO</name>
<proteinExistence type="predicted"/>
<dbReference type="STRING" id="571913.VV02_24805"/>
<protein>
    <submittedName>
        <fullName evidence="2">Uncharacterized protein</fullName>
    </submittedName>
</protein>
<dbReference type="EMBL" id="CP011112">
    <property type="protein sequence ID" value="AKU18311.1"/>
    <property type="molecule type" value="Genomic_DNA"/>
</dbReference>
<evidence type="ECO:0000313" key="2">
    <source>
        <dbReference type="EMBL" id="AKU18311.1"/>
    </source>
</evidence>
<dbReference type="Proteomes" id="UP000066480">
    <property type="component" value="Chromosome"/>
</dbReference>
<keyword evidence="3" id="KW-1185">Reference proteome</keyword>
<dbReference type="RefSeq" id="WP_052595994.1">
    <property type="nucleotide sequence ID" value="NZ_CP011112.1"/>
</dbReference>
<dbReference type="AlphaFoldDB" id="A0A0K1JNN1"/>